<sequence>MAGIVAGLRVSLREYQREAVEWAVNRDGAVVVMPTGAGKTLVAAGWIAARLSRGECRKVLVLEPTRILVAQVRGMLSRVLENVTVREARGPISRAERIGVYRSARVVVATPEAALEDIDVIVREGFDCIVVDECHHTVGRDASVKVLERGGFRKRLGLSAYIPRSRRSIIERLIGEIREWHWSDPRIAPYVPPWIGEVYETPLNEAEQRILYELEKLASRLTGRDRALARLAQRWLVRDGALALVDSLRKPTRMAEILSSIEDLLRDPRVRPAHKLEWLLRVLEDHDNPKTIVFIDRVVVAEYVASRLEAKGFRVVKILGRGRVDVARALEEARRPETRVIVSTSAGEEGVDLPEAEMLVVWSNVASPVRFIQRHGRVRRAVGRQGPPRVVVYLVTPDSPDMDAFVESLEYALEAGVDLPVDPGLLDKLRERTIAAKILAVLTQEPMTSDWIAEVTGLARDRVERELRRLCKRGDVIYVHTGIGRVYAAGPAVHLLGEKLPAYTAGDVEAEATIVYDSISGGEGRRKARSWRDALKRLERLLPIRSLRISIEYPLPTGAYKLVNLNYTCLIDTVEKLEIILRNAFSRATLEAR</sequence>
<dbReference type="AlphaFoldDB" id="G0ED03"/>
<name>G0ED03_PYRF1</name>
<reference evidence="3 4" key="1">
    <citation type="journal article" date="2011" name="Stand. Genomic Sci.">
        <title>Complete genome sequence of the hyperthermophilic chemolithoautotroph Pyrolobus fumarii type strain (1A).</title>
        <authorList>
            <person name="Anderson I."/>
            <person name="Goker M."/>
            <person name="Nolan M."/>
            <person name="Lucas S."/>
            <person name="Hammon N."/>
            <person name="Deshpande S."/>
            <person name="Cheng J.F."/>
            <person name="Tapia R."/>
            <person name="Han C."/>
            <person name="Goodwin L."/>
            <person name="Pitluck S."/>
            <person name="Huntemann M."/>
            <person name="Liolios K."/>
            <person name="Ivanova N."/>
            <person name="Pagani I."/>
            <person name="Mavromatis K."/>
            <person name="Ovchinikova G."/>
            <person name="Pati A."/>
            <person name="Chen A."/>
            <person name="Palaniappan K."/>
            <person name="Land M."/>
            <person name="Hauser L."/>
            <person name="Brambilla E.M."/>
            <person name="Huber H."/>
            <person name="Yasawong M."/>
            <person name="Rohde M."/>
            <person name="Spring S."/>
            <person name="Abt B."/>
            <person name="Sikorski J."/>
            <person name="Wirth R."/>
            <person name="Detter J.C."/>
            <person name="Woyke T."/>
            <person name="Bristow J."/>
            <person name="Eisen J.A."/>
            <person name="Markowitz V."/>
            <person name="Hugenholtz P."/>
            <person name="Kyrpides N.C."/>
            <person name="Klenk H.P."/>
            <person name="Lapidus A."/>
        </authorList>
    </citation>
    <scope>NUCLEOTIDE SEQUENCE [LARGE SCALE GENOMIC DNA]</scope>
    <source>
        <strain evidence="4">DSM 11204 / 1A</strain>
    </source>
</reference>
<dbReference type="GO" id="GO:0004386">
    <property type="term" value="F:helicase activity"/>
    <property type="evidence" value="ECO:0007669"/>
    <property type="project" value="UniProtKB-KW"/>
</dbReference>
<dbReference type="KEGG" id="pfm:Pyrfu_0693"/>
<dbReference type="InterPro" id="IPR001650">
    <property type="entry name" value="Helicase_C-like"/>
</dbReference>
<dbReference type="PROSITE" id="PS51192">
    <property type="entry name" value="HELICASE_ATP_BIND_1"/>
    <property type="match status" value="1"/>
</dbReference>
<evidence type="ECO:0000259" key="1">
    <source>
        <dbReference type="PROSITE" id="PS51192"/>
    </source>
</evidence>
<dbReference type="GO" id="GO:0003677">
    <property type="term" value="F:DNA binding"/>
    <property type="evidence" value="ECO:0007669"/>
    <property type="project" value="InterPro"/>
</dbReference>
<proteinExistence type="predicted"/>
<keyword evidence="3" id="KW-0067">ATP-binding</keyword>
<keyword evidence="3" id="KW-0347">Helicase</keyword>
<organism evidence="3 4">
    <name type="scientific">Pyrolobus fumarii (strain DSM 11204 / 1A)</name>
    <dbReference type="NCBI Taxonomy" id="694429"/>
    <lineage>
        <taxon>Archaea</taxon>
        <taxon>Thermoproteota</taxon>
        <taxon>Thermoprotei</taxon>
        <taxon>Desulfurococcales</taxon>
        <taxon>Pyrodictiaceae</taxon>
        <taxon>Pyrolobus</taxon>
    </lineage>
</organism>
<dbReference type="InterPro" id="IPR052511">
    <property type="entry name" value="ATP-dep_Helicase"/>
</dbReference>
<accession>G0ED03</accession>
<dbReference type="GO" id="GO:0140097">
    <property type="term" value="F:catalytic activity, acting on DNA"/>
    <property type="evidence" value="ECO:0007669"/>
    <property type="project" value="UniProtKB-ARBA"/>
</dbReference>
<gene>
    <name evidence="3" type="ordered locus">Pyrfu_0693</name>
</gene>
<protein>
    <submittedName>
        <fullName evidence="3">DEAD/DEAH box helicase domain protein</fullName>
    </submittedName>
</protein>
<evidence type="ECO:0000259" key="2">
    <source>
        <dbReference type="PROSITE" id="PS51194"/>
    </source>
</evidence>
<dbReference type="InterPro" id="IPR027417">
    <property type="entry name" value="P-loop_NTPase"/>
</dbReference>
<dbReference type="HOGENOM" id="CLU_504011_0_0_2"/>
<dbReference type="PROSITE" id="PS51194">
    <property type="entry name" value="HELICASE_CTER"/>
    <property type="match status" value="1"/>
</dbReference>
<keyword evidence="3" id="KW-0547">Nucleotide-binding</keyword>
<evidence type="ECO:0000313" key="4">
    <source>
        <dbReference type="Proteomes" id="UP000001037"/>
    </source>
</evidence>
<keyword evidence="4" id="KW-1185">Reference proteome</keyword>
<dbReference type="SMART" id="SM00490">
    <property type="entry name" value="HELICc"/>
    <property type="match status" value="1"/>
</dbReference>
<feature type="domain" description="Helicase C-terminal" evidence="2">
    <location>
        <begin position="275"/>
        <end position="430"/>
    </location>
</feature>
<dbReference type="InterPro" id="IPR014001">
    <property type="entry name" value="Helicase_ATP-bd"/>
</dbReference>
<dbReference type="Pfam" id="PF00271">
    <property type="entry name" value="Helicase_C"/>
    <property type="match status" value="1"/>
</dbReference>
<dbReference type="SMART" id="SM00487">
    <property type="entry name" value="DEXDc"/>
    <property type="match status" value="1"/>
</dbReference>
<dbReference type="PANTHER" id="PTHR47962">
    <property type="entry name" value="ATP-DEPENDENT HELICASE LHR-RELATED-RELATED"/>
    <property type="match status" value="1"/>
</dbReference>
<dbReference type="InterPro" id="IPR006935">
    <property type="entry name" value="Helicase/UvrB_N"/>
</dbReference>
<dbReference type="InParanoid" id="G0ED03"/>
<dbReference type="Pfam" id="PF04851">
    <property type="entry name" value="ResIII"/>
    <property type="match status" value="1"/>
</dbReference>
<dbReference type="PANTHER" id="PTHR47962:SF5">
    <property type="entry name" value="ATP-DEPENDENT HELICASE LHR-RELATED"/>
    <property type="match status" value="1"/>
</dbReference>
<dbReference type="GO" id="GO:0016887">
    <property type="term" value="F:ATP hydrolysis activity"/>
    <property type="evidence" value="ECO:0007669"/>
    <property type="project" value="TreeGrafter"/>
</dbReference>
<dbReference type="STRING" id="694429.Pyrfu_0693"/>
<dbReference type="SUPFAM" id="SSF52540">
    <property type="entry name" value="P-loop containing nucleoside triphosphate hydrolases"/>
    <property type="match status" value="1"/>
</dbReference>
<evidence type="ECO:0000313" key="3">
    <source>
        <dbReference type="EMBL" id="AEM38562.1"/>
    </source>
</evidence>
<dbReference type="Gene3D" id="3.40.50.300">
    <property type="entry name" value="P-loop containing nucleotide triphosphate hydrolases"/>
    <property type="match status" value="2"/>
</dbReference>
<feature type="domain" description="Helicase ATP-binding" evidence="1">
    <location>
        <begin position="20"/>
        <end position="180"/>
    </location>
</feature>
<dbReference type="EMBL" id="CP002838">
    <property type="protein sequence ID" value="AEM38562.1"/>
    <property type="molecule type" value="Genomic_DNA"/>
</dbReference>
<dbReference type="GO" id="GO:0005524">
    <property type="term" value="F:ATP binding"/>
    <property type="evidence" value="ECO:0007669"/>
    <property type="project" value="InterPro"/>
</dbReference>
<dbReference type="eggNOG" id="arCOG00877">
    <property type="taxonomic scope" value="Archaea"/>
</dbReference>
<keyword evidence="3" id="KW-0378">Hydrolase</keyword>
<dbReference type="Proteomes" id="UP000001037">
    <property type="component" value="Chromosome"/>
</dbReference>